<organism evidence="3 4">
    <name type="scientific">Glycomyces endophyticus</name>
    <dbReference type="NCBI Taxonomy" id="480996"/>
    <lineage>
        <taxon>Bacteria</taxon>
        <taxon>Bacillati</taxon>
        <taxon>Actinomycetota</taxon>
        <taxon>Actinomycetes</taxon>
        <taxon>Glycomycetales</taxon>
        <taxon>Glycomycetaceae</taxon>
        <taxon>Glycomyces</taxon>
    </lineage>
</organism>
<gene>
    <name evidence="3" type="ORF">GCM10009830_46230</name>
</gene>
<protein>
    <submittedName>
        <fullName evidence="3">Uncharacterized protein</fullName>
    </submittedName>
</protein>
<evidence type="ECO:0000313" key="3">
    <source>
        <dbReference type="EMBL" id="GAA1693198.1"/>
    </source>
</evidence>
<reference evidence="4" key="1">
    <citation type="journal article" date="2019" name="Int. J. Syst. Evol. Microbiol.">
        <title>The Global Catalogue of Microorganisms (GCM) 10K type strain sequencing project: providing services to taxonomists for standard genome sequencing and annotation.</title>
        <authorList>
            <consortium name="The Broad Institute Genomics Platform"/>
            <consortium name="The Broad Institute Genome Sequencing Center for Infectious Disease"/>
            <person name="Wu L."/>
            <person name="Ma J."/>
        </authorList>
    </citation>
    <scope>NUCLEOTIDE SEQUENCE [LARGE SCALE GENOMIC DNA]</scope>
    <source>
        <strain evidence="4">JCM 16001</strain>
    </source>
</reference>
<feature type="transmembrane region" description="Helical" evidence="2">
    <location>
        <begin position="184"/>
        <end position="208"/>
    </location>
</feature>
<feature type="compositionally biased region" description="Acidic residues" evidence="1">
    <location>
        <begin position="42"/>
        <end position="52"/>
    </location>
</feature>
<sequence>MTEPSPENEPEAKQRTAAADEPEARSEAEAEPEARSAPVPETEAEADSEAEPDSGTPEPGAAAASDPDTRSDAEAEPESEAVLRLQVGPEATESESGGDLPPELGPMPGEGKLAVAALWLFATGCCVGFLIPAAILFFDLASGQTPAGQIVRSVLSVAGFGALTVLHVAVALNLRAGGNRARIVAVVLQAAAIGACLVGTAVAVMPRFDLSTRYAGLFLLASVLFASLITMLSTHAMRDWCDPSRGVPMPEGKVSRLLR</sequence>
<feature type="transmembrane region" description="Helical" evidence="2">
    <location>
        <begin position="150"/>
        <end position="172"/>
    </location>
</feature>
<feature type="transmembrane region" description="Helical" evidence="2">
    <location>
        <begin position="113"/>
        <end position="138"/>
    </location>
</feature>
<keyword evidence="2" id="KW-0812">Transmembrane</keyword>
<dbReference type="EMBL" id="BAAAQF010000027">
    <property type="protein sequence ID" value="GAA1693198.1"/>
    <property type="molecule type" value="Genomic_DNA"/>
</dbReference>
<dbReference type="RefSeq" id="WP_344491864.1">
    <property type="nucleotide sequence ID" value="NZ_BAAAQF010000027.1"/>
</dbReference>
<feature type="transmembrane region" description="Helical" evidence="2">
    <location>
        <begin position="214"/>
        <end position="232"/>
    </location>
</feature>
<keyword evidence="2" id="KW-1133">Transmembrane helix</keyword>
<keyword evidence="4" id="KW-1185">Reference proteome</keyword>
<feature type="region of interest" description="Disordered" evidence="1">
    <location>
        <begin position="1"/>
        <end position="106"/>
    </location>
</feature>
<dbReference type="Proteomes" id="UP001499851">
    <property type="component" value="Unassembled WGS sequence"/>
</dbReference>
<name>A0ABP4TTT7_9ACTN</name>
<keyword evidence="2" id="KW-0472">Membrane</keyword>
<comment type="caution">
    <text evidence="3">The sequence shown here is derived from an EMBL/GenBank/DDBJ whole genome shotgun (WGS) entry which is preliminary data.</text>
</comment>
<feature type="compositionally biased region" description="Low complexity" evidence="1">
    <location>
        <begin position="97"/>
        <end position="106"/>
    </location>
</feature>
<evidence type="ECO:0000313" key="4">
    <source>
        <dbReference type="Proteomes" id="UP001499851"/>
    </source>
</evidence>
<evidence type="ECO:0000256" key="1">
    <source>
        <dbReference type="SAM" id="MobiDB-lite"/>
    </source>
</evidence>
<accession>A0ABP4TTT7</accession>
<feature type="compositionally biased region" description="Basic and acidic residues" evidence="1">
    <location>
        <begin position="22"/>
        <end position="34"/>
    </location>
</feature>
<evidence type="ECO:0000256" key="2">
    <source>
        <dbReference type="SAM" id="Phobius"/>
    </source>
</evidence>
<proteinExistence type="predicted"/>